<dbReference type="OrthoDB" id="1112499at2759"/>
<feature type="region of interest" description="Disordered" evidence="1">
    <location>
        <begin position="111"/>
        <end position="163"/>
    </location>
</feature>
<gene>
    <name evidence="2" type="ORF">CJ030_MR3G007090</name>
</gene>
<sequence length="176" mass="19762">MALHRSKATIMGLLEASRVNEWIVTEKLGDAFKAKASTKAPRKPKFRIRESGFFNEDNWTDVGGIVDKIGHIDTDFLIVLIMGEKDTVTEVAETVANGTVQSVLPEKMDEAVTGKEEEQNGVKDIEEDKKELEKAEAVKMDEDTEVKEDEEIKEGNKKDETESLSCDLRASYFLLH</sequence>
<dbReference type="EMBL" id="RXIC02000021">
    <property type="protein sequence ID" value="KAB1220049.1"/>
    <property type="molecule type" value="Genomic_DNA"/>
</dbReference>
<feature type="compositionally biased region" description="Acidic residues" evidence="1">
    <location>
        <begin position="142"/>
        <end position="152"/>
    </location>
</feature>
<protein>
    <submittedName>
        <fullName evidence="2">Putative mannan synthase 9</fullName>
    </submittedName>
</protein>
<accession>A0A6A1W475</accession>
<evidence type="ECO:0000256" key="1">
    <source>
        <dbReference type="SAM" id="MobiDB-lite"/>
    </source>
</evidence>
<evidence type="ECO:0000313" key="3">
    <source>
        <dbReference type="Proteomes" id="UP000516437"/>
    </source>
</evidence>
<feature type="compositionally biased region" description="Basic and acidic residues" evidence="1">
    <location>
        <begin position="111"/>
        <end position="141"/>
    </location>
</feature>
<organism evidence="2 3">
    <name type="scientific">Morella rubra</name>
    <name type="common">Chinese bayberry</name>
    <dbReference type="NCBI Taxonomy" id="262757"/>
    <lineage>
        <taxon>Eukaryota</taxon>
        <taxon>Viridiplantae</taxon>
        <taxon>Streptophyta</taxon>
        <taxon>Embryophyta</taxon>
        <taxon>Tracheophyta</taxon>
        <taxon>Spermatophyta</taxon>
        <taxon>Magnoliopsida</taxon>
        <taxon>eudicotyledons</taxon>
        <taxon>Gunneridae</taxon>
        <taxon>Pentapetalae</taxon>
        <taxon>rosids</taxon>
        <taxon>fabids</taxon>
        <taxon>Fagales</taxon>
        <taxon>Myricaceae</taxon>
        <taxon>Morella</taxon>
    </lineage>
</organism>
<proteinExistence type="predicted"/>
<dbReference type="AlphaFoldDB" id="A0A6A1W475"/>
<keyword evidence="3" id="KW-1185">Reference proteome</keyword>
<comment type="caution">
    <text evidence="2">The sequence shown here is derived from an EMBL/GenBank/DDBJ whole genome shotgun (WGS) entry which is preliminary data.</text>
</comment>
<dbReference type="Proteomes" id="UP000516437">
    <property type="component" value="Chromosome 3"/>
</dbReference>
<name>A0A6A1W475_9ROSI</name>
<evidence type="ECO:0000313" key="2">
    <source>
        <dbReference type="EMBL" id="KAB1220049.1"/>
    </source>
</evidence>
<reference evidence="2 3" key="1">
    <citation type="journal article" date="2019" name="Plant Biotechnol. J.">
        <title>The red bayberry genome and genetic basis of sex determination.</title>
        <authorList>
            <person name="Jia H.M."/>
            <person name="Jia H.J."/>
            <person name="Cai Q.L."/>
            <person name="Wang Y."/>
            <person name="Zhao H.B."/>
            <person name="Yang W.F."/>
            <person name="Wang G.Y."/>
            <person name="Li Y.H."/>
            <person name="Zhan D.L."/>
            <person name="Shen Y.T."/>
            <person name="Niu Q.F."/>
            <person name="Chang L."/>
            <person name="Qiu J."/>
            <person name="Zhao L."/>
            <person name="Xie H.B."/>
            <person name="Fu W.Y."/>
            <person name="Jin J."/>
            <person name="Li X.W."/>
            <person name="Jiao Y."/>
            <person name="Zhou C.C."/>
            <person name="Tu T."/>
            <person name="Chai C.Y."/>
            <person name="Gao J.L."/>
            <person name="Fan L.J."/>
            <person name="van de Weg E."/>
            <person name="Wang J.Y."/>
            <person name="Gao Z.S."/>
        </authorList>
    </citation>
    <scope>NUCLEOTIDE SEQUENCE [LARGE SCALE GENOMIC DNA]</scope>
    <source>
        <tissue evidence="2">Leaves</tissue>
    </source>
</reference>